<feature type="region of interest" description="Disordered" evidence="1">
    <location>
        <begin position="22"/>
        <end position="77"/>
    </location>
</feature>
<proteinExistence type="predicted"/>
<evidence type="ECO:0000256" key="2">
    <source>
        <dbReference type="SAM" id="SignalP"/>
    </source>
</evidence>
<sequence>MRFTRLLPLAAAASMLLLTACSSDESPSEPTAAPSSSTATTAQPEPSPEPEAEAAPAPRPQPSGPPAETPKPGGRLLVYETDDVNGVNIASAADTARLTGAPEDFKAFVLAELARAQKSPEPGCSEKPQVYVSRVDTRGWAAGGRLVPQCGGTASLWAKPGGTWKEVWSGQQLTDCATLETYDFPADVVGGTCLDGEDERPYTPKSQ</sequence>
<dbReference type="PROSITE" id="PS51257">
    <property type="entry name" value="PROKAR_LIPOPROTEIN"/>
    <property type="match status" value="1"/>
</dbReference>
<dbReference type="AlphaFoldDB" id="A0A5Q2MKC8"/>
<keyword evidence="2" id="KW-0732">Signal</keyword>
<feature type="compositionally biased region" description="Low complexity" evidence="1">
    <location>
        <begin position="22"/>
        <end position="44"/>
    </location>
</feature>
<dbReference type="Proteomes" id="UP000392064">
    <property type="component" value="Chromosome"/>
</dbReference>
<reference evidence="3 4" key="1">
    <citation type="submission" date="2019-11" db="EMBL/GenBank/DDBJ databases">
        <authorList>
            <person name="Li J."/>
        </authorList>
    </citation>
    <scope>NUCLEOTIDE SEQUENCE [LARGE SCALE GENOMIC DNA]</scope>
    <source>
        <strain evidence="3 4">MF47</strain>
    </source>
</reference>
<protein>
    <recommendedName>
        <fullName evidence="5">Lipoprotein</fullName>
    </recommendedName>
</protein>
<evidence type="ECO:0000313" key="4">
    <source>
        <dbReference type="Proteomes" id="UP000392064"/>
    </source>
</evidence>
<dbReference type="EMBL" id="CP045737">
    <property type="protein sequence ID" value="QGG42163.1"/>
    <property type="molecule type" value="Genomic_DNA"/>
</dbReference>
<keyword evidence="4" id="KW-1185">Reference proteome</keyword>
<evidence type="ECO:0000313" key="3">
    <source>
        <dbReference type="EMBL" id="QGG42163.1"/>
    </source>
</evidence>
<gene>
    <name evidence="3" type="ORF">GEV26_12750</name>
</gene>
<evidence type="ECO:0000256" key="1">
    <source>
        <dbReference type="SAM" id="MobiDB-lite"/>
    </source>
</evidence>
<name>A0A5Q2MKC8_9ACTN</name>
<dbReference type="KEGG" id="aef:GEV26_12750"/>
<evidence type="ECO:0008006" key="5">
    <source>
        <dbReference type="Google" id="ProtNLM"/>
    </source>
</evidence>
<feature type="chain" id="PRO_5024444125" description="Lipoprotein" evidence="2">
    <location>
        <begin position="23"/>
        <end position="207"/>
    </location>
</feature>
<organism evidence="3 4">
    <name type="scientific">Aeromicrobium yanjiei</name>
    <dbReference type="NCBI Taxonomy" id="2662028"/>
    <lineage>
        <taxon>Bacteria</taxon>
        <taxon>Bacillati</taxon>
        <taxon>Actinomycetota</taxon>
        <taxon>Actinomycetes</taxon>
        <taxon>Propionibacteriales</taxon>
        <taxon>Nocardioidaceae</taxon>
        <taxon>Aeromicrobium</taxon>
    </lineage>
</organism>
<accession>A0A5Q2MKC8</accession>
<feature type="compositionally biased region" description="Pro residues" evidence="1">
    <location>
        <begin position="57"/>
        <end position="69"/>
    </location>
</feature>
<dbReference type="RefSeq" id="WP_153653587.1">
    <property type="nucleotide sequence ID" value="NZ_CP045737.1"/>
</dbReference>
<feature type="signal peptide" evidence="2">
    <location>
        <begin position="1"/>
        <end position="22"/>
    </location>
</feature>